<dbReference type="Proteomes" id="UP001241603">
    <property type="component" value="Unassembled WGS sequence"/>
</dbReference>
<keyword evidence="3 4" id="KW-0732">Signal</keyword>
<evidence type="ECO:0000256" key="1">
    <source>
        <dbReference type="ARBA" id="ARBA00004196"/>
    </source>
</evidence>
<dbReference type="PANTHER" id="PTHR46847">
    <property type="entry name" value="D-ALLOSE-BINDING PERIPLASMIC PROTEIN-RELATED"/>
    <property type="match status" value="1"/>
</dbReference>
<dbReference type="PANTHER" id="PTHR46847:SF1">
    <property type="entry name" value="D-ALLOSE-BINDING PERIPLASMIC PROTEIN-RELATED"/>
    <property type="match status" value="1"/>
</dbReference>
<name>A0ABU0H504_9HYPH</name>
<organism evidence="6 7">
    <name type="scientific">Kaistia dalseonensis</name>
    <dbReference type="NCBI Taxonomy" id="410840"/>
    <lineage>
        <taxon>Bacteria</taxon>
        <taxon>Pseudomonadati</taxon>
        <taxon>Pseudomonadota</taxon>
        <taxon>Alphaproteobacteria</taxon>
        <taxon>Hyphomicrobiales</taxon>
        <taxon>Kaistiaceae</taxon>
        <taxon>Kaistia</taxon>
    </lineage>
</organism>
<evidence type="ECO:0000256" key="3">
    <source>
        <dbReference type="ARBA" id="ARBA00022729"/>
    </source>
</evidence>
<feature type="domain" description="Periplasmic binding protein" evidence="5">
    <location>
        <begin position="30"/>
        <end position="282"/>
    </location>
</feature>
<dbReference type="EMBL" id="JAUSVO010000001">
    <property type="protein sequence ID" value="MDQ0436589.1"/>
    <property type="molecule type" value="Genomic_DNA"/>
</dbReference>
<dbReference type="CDD" id="cd20007">
    <property type="entry name" value="PBP1_ABC_sugar_binding-like"/>
    <property type="match status" value="1"/>
</dbReference>
<evidence type="ECO:0000313" key="6">
    <source>
        <dbReference type="EMBL" id="MDQ0436589.1"/>
    </source>
</evidence>
<evidence type="ECO:0000256" key="4">
    <source>
        <dbReference type="SAM" id="SignalP"/>
    </source>
</evidence>
<protein>
    <submittedName>
        <fullName evidence="6">Ribose transport system substrate-binding protein</fullName>
    </submittedName>
</protein>
<dbReference type="InterPro" id="IPR028082">
    <property type="entry name" value="Peripla_BP_I"/>
</dbReference>
<dbReference type="Gene3D" id="3.40.50.2300">
    <property type="match status" value="2"/>
</dbReference>
<evidence type="ECO:0000259" key="5">
    <source>
        <dbReference type="Pfam" id="PF13407"/>
    </source>
</evidence>
<comment type="subcellular location">
    <subcellularLocation>
        <location evidence="1">Cell envelope</location>
    </subcellularLocation>
</comment>
<dbReference type="InterPro" id="IPR025997">
    <property type="entry name" value="SBP_2_dom"/>
</dbReference>
<feature type="chain" id="PRO_5045921160" evidence="4">
    <location>
        <begin position="25"/>
        <end position="312"/>
    </location>
</feature>
<sequence length="312" mass="32292">MKRVSHIAVFATIAATLATGPAFAADTSLALVLGVKGSPFYEAMACGAKAKAAELGIDLTVSASDQWGPDQQIPIVNAIAAAKPTAAAIVPVDAQALIAPMKQLDSLGIHVLTADQTINDDSFVKTRIVTDNKEGGKRAAIAMNELLAGKGKVVVMTNPPGTTAQDERTAGFEAEIKGYPGITYLGQQFYTNPQQATEMITAILAKDPDVAGIFVTNDLGAIGAVTGLRQANAGAVKVVAYDAAGPEVSALKNGQIHALIAQDPRREGELAVETAAALAAGKPVEKTTFTEIVTIKASEPEMADKYEYKAGC</sequence>
<evidence type="ECO:0000256" key="2">
    <source>
        <dbReference type="ARBA" id="ARBA00007639"/>
    </source>
</evidence>
<proteinExistence type="inferred from homology"/>
<keyword evidence="7" id="KW-1185">Reference proteome</keyword>
<evidence type="ECO:0000313" key="7">
    <source>
        <dbReference type="Proteomes" id="UP001241603"/>
    </source>
</evidence>
<dbReference type="SUPFAM" id="SSF53822">
    <property type="entry name" value="Periplasmic binding protein-like I"/>
    <property type="match status" value="1"/>
</dbReference>
<reference evidence="6 7" key="1">
    <citation type="submission" date="2023-07" db="EMBL/GenBank/DDBJ databases">
        <title>Genomic Encyclopedia of Type Strains, Phase IV (KMG-IV): sequencing the most valuable type-strain genomes for metagenomic binning, comparative biology and taxonomic classification.</title>
        <authorList>
            <person name="Goeker M."/>
        </authorList>
    </citation>
    <scope>NUCLEOTIDE SEQUENCE [LARGE SCALE GENOMIC DNA]</scope>
    <source>
        <strain evidence="6 7">B6-8</strain>
    </source>
</reference>
<feature type="signal peptide" evidence="4">
    <location>
        <begin position="1"/>
        <end position="24"/>
    </location>
</feature>
<comment type="caution">
    <text evidence="6">The sequence shown here is derived from an EMBL/GenBank/DDBJ whole genome shotgun (WGS) entry which is preliminary data.</text>
</comment>
<dbReference type="RefSeq" id="WP_266347484.1">
    <property type="nucleotide sequence ID" value="NZ_JAPKNG010000001.1"/>
</dbReference>
<comment type="similarity">
    <text evidence="2">Belongs to the bacterial solute-binding protein 2 family.</text>
</comment>
<accession>A0ABU0H504</accession>
<dbReference type="Pfam" id="PF13407">
    <property type="entry name" value="Peripla_BP_4"/>
    <property type="match status" value="1"/>
</dbReference>
<gene>
    <name evidence="6" type="ORF">QO014_000959</name>
</gene>